<dbReference type="InterPro" id="IPR013087">
    <property type="entry name" value="Znf_C2H2_type"/>
</dbReference>
<feature type="compositionally biased region" description="Polar residues" evidence="12">
    <location>
        <begin position="1025"/>
        <end position="1037"/>
    </location>
</feature>
<feature type="domain" description="C2H2-type" evidence="13">
    <location>
        <begin position="2054"/>
        <end position="2082"/>
    </location>
</feature>
<evidence type="ECO:0000256" key="6">
    <source>
        <dbReference type="ARBA" id="ARBA00022786"/>
    </source>
</evidence>
<keyword evidence="7" id="KW-0862">Zinc</keyword>
<keyword evidence="6" id="KW-0833">Ubl conjugation pathway</keyword>
<feature type="domain" description="C2H2-type" evidence="13">
    <location>
        <begin position="2620"/>
        <end position="2647"/>
    </location>
</feature>
<feature type="domain" description="C2H2-type" evidence="13">
    <location>
        <begin position="1130"/>
        <end position="1157"/>
    </location>
</feature>
<evidence type="ECO:0000256" key="2">
    <source>
        <dbReference type="ARBA" id="ARBA00004906"/>
    </source>
</evidence>
<keyword evidence="4" id="KW-0677">Repeat</keyword>
<dbReference type="FunFam" id="3.30.160.60:FF:000100">
    <property type="entry name" value="Zinc finger 45-like"/>
    <property type="match status" value="5"/>
</dbReference>
<evidence type="ECO:0000313" key="14">
    <source>
        <dbReference type="RefSeq" id="XP_042596913.1"/>
    </source>
</evidence>
<dbReference type="GO" id="GO:0001228">
    <property type="term" value="F:DNA-binding transcription activator activity, RNA polymerase II-specific"/>
    <property type="evidence" value="ECO:0007669"/>
    <property type="project" value="TreeGrafter"/>
</dbReference>
<evidence type="ECO:0000256" key="4">
    <source>
        <dbReference type="ARBA" id="ARBA00022737"/>
    </source>
</evidence>
<feature type="domain" description="C2H2-type" evidence="13">
    <location>
        <begin position="2469"/>
        <end position="2491"/>
    </location>
</feature>
<feature type="domain" description="C2H2-type" evidence="13">
    <location>
        <begin position="2564"/>
        <end position="2592"/>
    </location>
</feature>
<feature type="region of interest" description="Disordered" evidence="12">
    <location>
        <begin position="209"/>
        <end position="234"/>
    </location>
</feature>
<feature type="domain" description="C2H2-type" evidence="13">
    <location>
        <begin position="1770"/>
        <end position="1798"/>
    </location>
</feature>
<feature type="domain" description="C2H2-type" evidence="13">
    <location>
        <begin position="2280"/>
        <end position="2307"/>
    </location>
</feature>
<feature type="domain" description="C2H2-type" evidence="13">
    <location>
        <begin position="2711"/>
        <end position="2738"/>
    </location>
</feature>
<dbReference type="KEGG" id="ccar:109073010"/>
<feature type="domain" description="C2H2-type" evidence="13">
    <location>
        <begin position="2593"/>
        <end position="2620"/>
    </location>
</feature>
<feature type="domain" description="C2H2-type" evidence="13">
    <location>
        <begin position="805"/>
        <end position="832"/>
    </location>
</feature>
<keyword evidence="9" id="KW-0804">Transcription</keyword>
<evidence type="ECO:0000256" key="11">
    <source>
        <dbReference type="PROSITE-ProRule" id="PRU00042"/>
    </source>
</evidence>
<feature type="domain" description="C2H2-type" evidence="13">
    <location>
        <begin position="1963"/>
        <end position="1990"/>
    </location>
</feature>
<dbReference type="OrthoDB" id="6077919at2759"/>
<feature type="region of interest" description="Disordered" evidence="12">
    <location>
        <begin position="2138"/>
        <end position="2166"/>
    </location>
</feature>
<feature type="domain" description="C2H2-type" evidence="13">
    <location>
        <begin position="2648"/>
        <end position="2675"/>
    </location>
</feature>
<evidence type="ECO:0000256" key="3">
    <source>
        <dbReference type="ARBA" id="ARBA00022723"/>
    </source>
</evidence>
<dbReference type="FunFam" id="3.30.160.60:FF:000446">
    <property type="entry name" value="Zinc finger protein"/>
    <property type="match status" value="2"/>
</dbReference>
<feature type="region of interest" description="Disordered" evidence="12">
    <location>
        <begin position="85"/>
        <end position="105"/>
    </location>
</feature>
<evidence type="ECO:0000256" key="1">
    <source>
        <dbReference type="ARBA" id="ARBA00004123"/>
    </source>
</evidence>
<evidence type="ECO:0000256" key="12">
    <source>
        <dbReference type="SAM" id="MobiDB-lite"/>
    </source>
</evidence>
<feature type="compositionally biased region" description="Low complexity" evidence="12">
    <location>
        <begin position="465"/>
        <end position="477"/>
    </location>
</feature>
<feature type="domain" description="C2H2-type" evidence="13">
    <location>
        <begin position="1664"/>
        <end position="1691"/>
    </location>
</feature>
<feature type="domain" description="C2H2-type" evidence="13">
    <location>
        <begin position="2498"/>
        <end position="2516"/>
    </location>
</feature>
<feature type="domain" description="C2H2-type" evidence="13">
    <location>
        <begin position="1181"/>
        <end position="1203"/>
    </location>
</feature>
<dbReference type="GO" id="GO:0005634">
    <property type="term" value="C:nucleus"/>
    <property type="evidence" value="ECO:0007669"/>
    <property type="project" value="UniProtKB-SubCell"/>
</dbReference>
<feature type="domain" description="C2H2-type" evidence="13">
    <location>
        <begin position="2253"/>
        <end position="2280"/>
    </location>
</feature>
<evidence type="ECO:0000256" key="8">
    <source>
        <dbReference type="ARBA" id="ARBA00023015"/>
    </source>
</evidence>
<dbReference type="Pfam" id="PF00096">
    <property type="entry name" value="zf-C2H2"/>
    <property type="match status" value="12"/>
</dbReference>
<dbReference type="FunFam" id="3.30.160.60:FF:000012">
    <property type="entry name" value="RB-associated KRAB zinc finger protein-like"/>
    <property type="match status" value="1"/>
</dbReference>
<dbReference type="Proteomes" id="UP001155660">
    <property type="component" value="Chromosome B16"/>
</dbReference>
<feature type="domain" description="C2H2-type" evidence="13">
    <location>
        <begin position="2683"/>
        <end position="2710"/>
    </location>
</feature>
<feature type="domain" description="C2H2-type" evidence="13">
    <location>
        <begin position="1850"/>
        <end position="1877"/>
    </location>
</feature>
<dbReference type="PANTHER" id="PTHR24376:SF84">
    <property type="entry name" value="ZINC FINGER PROTEIN 521"/>
    <property type="match status" value="1"/>
</dbReference>
<dbReference type="GO" id="GO:0008270">
    <property type="term" value="F:zinc ion binding"/>
    <property type="evidence" value="ECO:0007669"/>
    <property type="project" value="UniProtKB-KW"/>
</dbReference>
<evidence type="ECO:0000256" key="10">
    <source>
        <dbReference type="ARBA" id="ARBA00023242"/>
    </source>
</evidence>
<evidence type="ECO:0000256" key="7">
    <source>
        <dbReference type="ARBA" id="ARBA00022833"/>
    </source>
</evidence>
<evidence type="ECO:0000256" key="9">
    <source>
        <dbReference type="ARBA" id="ARBA00023163"/>
    </source>
</evidence>
<dbReference type="PROSITE" id="PS50157">
    <property type="entry name" value="ZINC_FINGER_C2H2_2"/>
    <property type="match status" value="41"/>
</dbReference>
<feature type="domain" description="C2H2-type" evidence="13">
    <location>
        <begin position="696"/>
        <end position="718"/>
    </location>
</feature>
<feature type="domain" description="C2H2-type" evidence="13">
    <location>
        <begin position="1692"/>
        <end position="1721"/>
    </location>
</feature>
<protein>
    <submittedName>
        <fullName evidence="14">Uncharacterized protein LOC109073010</fullName>
    </submittedName>
</protein>
<feature type="domain" description="C2H2-type" evidence="13">
    <location>
        <begin position="1210"/>
        <end position="1237"/>
    </location>
</feature>
<dbReference type="FunFam" id="3.30.160.60:FF:002343">
    <property type="entry name" value="Zinc finger protein 33A"/>
    <property type="match status" value="1"/>
</dbReference>
<feature type="domain" description="C2H2-type" evidence="13">
    <location>
        <begin position="2100"/>
        <end position="2128"/>
    </location>
</feature>
<feature type="domain" description="C2H2-type" evidence="13">
    <location>
        <begin position="1048"/>
        <end position="1075"/>
    </location>
</feature>
<feature type="region of interest" description="Disordered" evidence="12">
    <location>
        <begin position="418"/>
        <end position="496"/>
    </location>
</feature>
<feature type="domain" description="C2H2-type" evidence="13">
    <location>
        <begin position="1516"/>
        <end position="1543"/>
    </location>
</feature>
<feature type="compositionally biased region" description="Acidic residues" evidence="12">
    <location>
        <begin position="2146"/>
        <end position="2165"/>
    </location>
</feature>
<feature type="domain" description="C2H2-type" evidence="13">
    <location>
        <begin position="2225"/>
        <end position="2252"/>
    </location>
</feature>
<feature type="region of interest" description="Disordered" evidence="12">
    <location>
        <begin position="1"/>
        <end position="22"/>
    </location>
</feature>
<feature type="compositionally biased region" description="Polar residues" evidence="12">
    <location>
        <begin position="428"/>
        <end position="442"/>
    </location>
</feature>
<evidence type="ECO:0000256" key="5">
    <source>
        <dbReference type="ARBA" id="ARBA00022771"/>
    </source>
</evidence>
<dbReference type="GO" id="GO:0000978">
    <property type="term" value="F:RNA polymerase II cis-regulatory region sequence-specific DNA binding"/>
    <property type="evidence" value="ECO:0007669"/>
    <property type="project" value="TreeGrafter"/>
</dbReference>
<gene>
    <name evidence="14" type="primary">LOC109073010</name>
</gene>
<feature type="domain" description="C2H2-type" evidence="13">
    <location>
        <begin position="2026"/>
        <end position="2053"/>
    </location>
</feature>
<keyword evidence="8" id="KW-0805">Transcription regulation</keyword>
<feature type="domain" description="C2H2-type" evidence="13">
    <location>
        <begin position="1488"/>
        <end position="1515"/>
    </location>
</feature>
<feature type="domain" description="C2H2-type" evidence="13">
    <location>
        <begin position="2445"/>
        <end position="2468"/>
    </location>
</feature>
<comment type="subcellular location">
    <subcellularLocation>
        <location evidence="1">Nucleus</location>
    </subcellularLocation>
</comment>
<sequence length="2741" mass="313147">MAQTWNALQQAQILSDQSPENSIGTMDCNGMPVESDESFAHEIEELIEKENFSSMMDLQDIADSDIKDLESGSLHNTCYESSWQDVMSSDDLEQDKPGDKGENNGNMIPCPLPNSVEVESILEAHSDEAILEPAFETNNSLVEYSDISSCSDTEGNFDFNLSSSIDVNMGSNQAGRPSEEGDLNSSMHLSSAEVCHSIVEAGMSEINQHQDTGPPVTTGESNESVNHTGSDCSEGSLLTNAEVPSTEVQGLDSMNGAVLLSKDGQTEEREMTCDLEYFLDHCKELGTSQDGSNCASNDANIDTSLTSNGDENICPTIDSLSFCQLERTTPDAENTSSKPELEKTFVIYGDGKGPLGDYQLDVMNPHPENTSSEPNFQETVLISGIGKDSLDGCQLESSKPENTSSKPNFQETIKMSGIGKDSLDGCQLESNQPGPKSPSSKPDFQETIGVSELGKKNIDGCQLESNKPNTKSTSSKPVHGNSSQVEGQKFFTSDDEQVERSSFGFLESCFGLRSTAQNTEELKNPEPPHVNKVNECSLLNHTVVESKNMMDEGTDAPKDPPVTNTDQVSKTLLDPEQQKSLTSNGTITNKDSLYLKTQKRKLQPVVLVKTTEKITCNGKKYHCFECQESTRSVDELIEHYHCMHSLHKSQYCLSCKSYFTGGTLAGQHFCGQVELNDKKKSSPSYTKVLTEEKAKFICRYCSKSFVRQAYYKEHELRHRVVTHHRCDCCGLYFPNAHKCQSHKHKATCTPLILDPFLQTADHSESIQEKSDIPDVVETVGSNVELRNCFVKLMDVCKTSQSPERMHCQVCGKTFRLRAQLNAHLRSHSDEKPFKCDNCEKAFKYTWNLNKHKREQCSQKIVPHEKSSVPDSNFPPKFKCPICFRIFKYSYNRTRHLRHQCLKEYMKKGKGRIGDKYQCPLCKDMFTVSGNRNRHIKQTCIKLKLYRAKGKVKNRKELEELDNTKEEDKESPLTMSIQKASRYKCTFCQAEYSSKSGYYSHLAKHKLLGRDKKAVKHKHGNAVDLKNSSSAVERPSSQKSDDKDARLPFSCRFCGRAFASPDSLKKHLQLHKGNKPFRCLDCGKNFARHGHLMAHKNVHRRNVQCSVCWEVLPSIGDLLKHRQSHPKKGILKCPDCPMQFKFPVFLLRHVAVHERRRKLKELLPPKEQATPQKLEEIYKEEFKCGLCQEAFVDSKALSEHCLTHMPGPSASKCQFCKSHFSSRAGLIRHIRLHTGEKPFPCLTCGRHFHRKEVLKLHQIKCTVEQPPPLKTSSTKQIQTEPSVDTASKNTSKVYNCSYCPHSFRFPNNLKLHERAHLAKTVFPCSKCGKFYRKRKFKDHVELCNGDKMKPACRKCGRIFTRKNYRNGHEKQCQGKQNKTETETETGKGTNEKSKFKQQCPQCFKCFRSSSFLQRHISLHSKETAYACMHCGQKFDSEDRHLQHEAFCDGVLKERRLESLRGSEKIKSMFVEEKNHKEVTVVPGENGESFKCKFCTKSFLRARYLRRHILTHTEVKPYRCKTCESCFSRYDHLKLHQARCRGKRQLEVRVEKMSLDSLSTSPQSKTQEDVDALQCKVCLKRLSTPSDLKRHMAMLHITDKPFPCKRCGKTYSSKKTLSRHNLTIRCKKISKESVPSAKNDVQTQPCRETSKLLQRIQVHYMNKFKYQCEYCPRRFKLSGQLKVHVRLHTGEKPYGCANCGEHFIRTDYLKRHLAKCNGKGEKEKILCEKCGDLFTRDALSVHQKTCVISSKSSGSSQQVNDKDKSPTKIKGFPCANCSDRFLLFSQLQQHFLAKHRSDQPQNKDQQQLVSSHMQVIKQEQVDEGYGQNQESSSQINTRERRVCSNTDLIKPLKCPQCNMRFSRSTGLGMHMRIHKGVYPLSCTKCHVGFWTRKTMEKHRRKCTGHTLISNNGSVIESVGDLNDTVLVFNKGSNTTGTGVLQTKFSCKDQDQENDPEKGDVSIHKYQCSECDQSFTDGLRLISHLEEHGREDQERRSDIHRCHVCNKVFAQAGILQRHVKMQHNEKMSNTCKICFKSFRFPSDLDIHRSCHDPSRPFACNSCKMRFLTAKALTIHQRMAHLHAQPPNSKESSVKARMEQPEIYRCEPCDKTYMLKKSYMKHCKIKHKEDFIKTLADNELKKSSSSASQESDDEDSRNFEDEDDSDNDSDSAPYFPCHVCGKTFLTSESLEDHQRCHLGEKPFECEECGKCFFQLANLQQHQRCHKSEFQCQMCGKGFVSLFSLRKHKQTHIRKSPHRCTKCHLSFTRSTELAEHMVTHRDENFPCDLCDETFSCKTSRAEHRKMHTEQEEELPPLIPPKPPQTMQVTPAITSNVEQYKYRCGICQVRFPDPEQLSEHGCNPAKERPYSCPECNKHFLHGSHLKKHQLSHQLTGPRSYQCNHCSMSFTHHHLFLNHLRSHGNEKASKDTNFPTSEKMFRVEPVKRDKIYQCPICPDSFYQALDLANHLSVHSHMCSVCNMTFPTKKDLDEHEQCHLTAATQYECTECGDSFLGSDAFRKHHCSNRNVTFSKKQHSEPSVSSSKKQSSCTRFQVGDEEEEEVDVGEDFIICPICKRRFSSNSSLMEHHKKHHEDPRPFKCLVCKKDFTKKRYLTQHQQIHSERPYQCEVCSESFKTETALVSHRKMHDAKRQHQCPICSRTYLTAHDLAKHKRKHAEHQSLSEDNREYRCDMCYKSFTMFAHLQKHQETHVGQVVYECTECDKAFAFLNLLEEHQRTHGAASTESL</sequence>
<name>A0A9Q9X7Z1_CYPCA</name>
<dbReference type="SMART" id="SM00355">
    <property type="entry name" value="ZnF_C2H2"/>
    <property type="match status" value="48"/>
</dbReference>
<dbReference type="RefSeq" id="XP_042596913.1">
    <property type="nucleotide sequence ID" value="XM_042740979.1"/>
</dbReference>
<feature type="domain" description="C2H2-type" evidence="13">
    <location>
        <begin position="1600"/>
        <end position="1618"/>
    </location>
</feature>
<proteinExistence type="predicted"/>
<feature type="domain" description="C2H2-type" evidence="13">
    <location>
        <begin position="1238"/>
        <end position="1265"/>
    </location>
</feature>
<feature type="domain" description="C2H2-type" evidence="13">
    <location>
        <begin position="1997"/>
        <end position="2025"/>
    </location>
</feature>
<feature type="domain" description="C2H2-type" evidence="13">
    <location>
        <begin position="1293"/>
        <end position="1320"/>
    </location>
</feature>
<feature type="domain" description="C2H2-type" evidence="13">
    <location>
        <begin position="2199"/>
        <end position="2226"/>
    </location>
</feature>
<accession>A0A9Q9X7Z1</accession>
<dbReference type="GeneID" id="109073010"/>
<dbReference type="Pfam" id="PF13912">
    <property type="entry name" value="zf-C2H2_6"/>
    <property type="match status" value="4"/>
</dbReference>
<reference evidence="14" key="1">
    <citation type="submission" date="2025-08" db="UniProtKB">
        <authorList>
            <consortium name="RefSeq"/>
        </authorList>
    </citation>
    <scope>IDENTIFICATION</scope>
    <source>
        <tissue evidence="14">Muscle</tissue>
    </source>
</reference>
<dbReference type="PROSITE" id="PS00028">
    <property type="entry name" value="ZINC_FINGER_C2H2_1"/>
    <property type="match status" value="34"/>
</dbReference>
<feature type="region of interest" description="Disordered" evidence="12">
    <location>
        <begin position="1011"/>
        <end position="1043"/>
    </location>
</feature>
<evidence type="ECO:0000259" key="13">
    <source>
        <dbReference type="PROSITE" id="PS50157"/>
    </source>
</evidence>
<dbReference type="PANTHER" id="PTHR24376">
    <property type="entry name" value="ZINC FINGER PROTEIN"/>
    <property type="match status" value="1"/>
</dbReference>
<comment type="pathway">
    <text evidence="2">Protein modification; protein ubiquitination.</text>
</comment>
<feature type="domain" description="C2H2-type" evidence="13">
    <location>
        <begin position="1571"/>
        <end position="1599"/>
    </location>
</feature>
<feature type="domain" description="C2H2-type" evidence="13">
    <location>
        <begin position="1396"/>
        <end position="1423"/>
    </location>
</feature>
<feature type="compositionally biased region" description="Polar residues" evidence="12">
    <location>
        <begin position="218"/>
        <end position="234"/>
    </location>
</feature>
<feature type="domain" description="C2H2-type" evidence="13">
    <location>
        <begin position="621"/>
        <end position="649"/>
    </location>
</feature>
<keyword evidence="3" id="KW-0479">Metal-binding</keyword>
<keyword evidence="10" id="KW-0539">Nucleus</keyword>
<feature type="domain" description="C2H2-type" evidence="13">
    <location>
        <begin position="2364"/>
        <end position="2391"/>
    </location>
</feature>
<feature type="domain" description="C2H2-type" evidence="13">
    <location>
        <begin position="2171"/>
        <end position="2198"/>
    </location>
</feature>
<feature type="domain" description="C2H2-type" evidence="13">
    <location>
        <begin position="833"/>
        <end position="860"/>
    </location>
</feature>
<feature type="region of interest" description="Disordered" evidence="12">
    <location>
        <begin position="1368"/>
        <end position="1391"/>
    </location>
</feature>
<feature type="domain" description="C2H2-type" evidence="13">
    <location>
        <begin position="1076"/>
        <end position="1103"/>
    </location>
</feature>
<organism evidence="14">
    <name type="scientific">Cyprinus carpio</name>
    <name type="common">Common carp</name>
    <dbReference type="NCBI Taxonomy" id="7962"/>
    <lineage>
        <taxon>Eukaryota</taxon>
        <taxon>Metazoa</taxon>
        <taxon>Chordata</taxon>
        <taxon>Craniata</taxon>
        <taxon>Vertebrata</taxon>
        <taxon>Euteleostomi</taxon>
        <taxon>Actinopterygii</taxon>
        <taxon>Neopterygii</taxon>
        <taxon>Teleostei</taxon>
        <taxon>Ostariophysi</taxon>
        <taxon>Cypriniformes</taxon>
        <taxon>Cyprinidae</taxon>
        <taxon>Cyprininae</taxon>
        <taxon>Cyprinus</taxon>
    </lineage>
</organism>
<keyword evidence="5 11" id="KW-0863">Zinc-finger</keyword>
<feature type="domain" description="C2H2-type" evidence="13">
    <location>
        <begin position="2394"/>
        <end position="2421"/>
    </location>
</feature>